<feature type="domain" description="ABM" evidence="1">
    <location>
        <begin position="123"/>
        <end position="192"/>
    </location>
</feature>
<dbReference type="Pfam" id="PF03992">
    <property type="entry name" value="ABM"/>
    <property type="match status" value="1"/>
</dbReference>
<keyword evidence="2" id="KW-0503">Monooxygenase</keyword>
<dbReference type="InterPro" id="IPR007138">
    <property type="entry name" value="ABM_dom"/>
</dbReference>
<dbReference type="InterPro" id="IPR011008">
    <property type="entry name" value="Dimeric_a/b-barrel"/>
</dbReference>
<proteinExistence type="predicted"/>
<organism evidence="2 3">
    <name type="scientific">Streptomyces coelicoflavus</name>
    <dbReference type="NCBI Taxonomy" id="285562"/>
    <lineage>
        <taxon>Bacteria</taxon>
        <taxon>Bacillati</taxon>
        <taxon>Actinomycetota</taxon>
        <taxon>Actinomycetes</taxon>
        <taxon>Kitasatosporales</taxon>
        <taxon>Streptomycetaceae</taxon>
        <taxon>Streptomyces</taxon>
    </lineage>
</organism>
<protein>
    <submittedName>
        <fullName evidence="2">Antibiotic biosynthesis monooxygenase</fullName>
    </submittedName>
</protein>
<gene>
    <name evidence="2" type="ORF">G3I32_29045</name>
</gene>
<comment type="caution">
    <text evidence="2">The sequence shown here is derived from an EMBL/GenBank/DDBJ whole genome shotgun (WGS) entry which is preliminary data.</text>
</comment>
<dbReference type="Proteomes" id="UP000470446">
    <property type="component" value="Unassembled WGS sequence"/>
</dbReference>
<keyword evidence="2" id="KW-0560">Oxidoreductase</keyword>
<evidence type="ECO:0000313" key="3">
    <source>
        <dbReference type="Proteomes" id="UP000470446"/>
    </source>
</evidence>
<dbReference type="Gene3D" id="3.30.70.100">
    <property type="match status" value="2"/>
</dbReference>
<dbReference type="AlphaFoldDB" id="A0A7K3PUI6"/>
<dbReference type="GO" id="GO:0004497">
    <property type="term" value="F:monooxygenase activity"/>
    <property type="evidence" value="ECO:0007669"/>
    <property type="project" value="UniProtKB-KW"/>
</dbReference>
<dbReference type="SUPFAM" id="SSF54909">
    <property type="entry name" value="Dimeric alpha+beta barrel"/>
    <property type="match status" value="2"/>
</dbReference>
<reference evidence="2 3" key="1">
    <citation type="submission" date="2020-01" db="EMBL/GenBank/DDBJ databases">
        <title>Insect and environment-associated Actinomycetes.</title>
        <authorList>
            <person name="Currrie C."/>
            <person name="Chevrette M."/>
            <person name="Carlson C."/>
            <person name="Stubbendieck R."/>
            <person name="Wendt-Pienkowski E."/>
        </authorList>
    </citation>
    <scope>NUCLEOTIDE SEQUENCE [LARGE SCALE GENOMIC DNA]</scope>
    <source>
        <strain evidence="2 3">SID14163</strain>
    </source>
</reference>
<sequence length="232" mass="25915">MPIISAEEKHLTVLNLFTTDTPEKQVKLLEEMTKIVDAAAYEGWMSSTVHSAVDRYGTLNFIQWRSGEDLEKRYAGEEFKHRTLPVFSEITTSIRLMQNEVVYTLTPDALGGKIEIGPDRDDYTVFTLFPVTPEGQDEAVDALGPGQAFLAGVPGFRAHVVCRGLRARGVEGSFVISYSQWDSKDAFEVYRDQAPEEQADARKAAAARVRAVVTGEPYLNTYRVVHTRSAHE</sequence>
<dbReference type="RefSeq" id="WP_164248093.1">
    <property type="nucleotide sequence ID" value="NZ_JAAGMA010000779.1"/>
</dbReference>
<accession>A0A7K3PUI6</accession>
<evidence type="ECO:0000313" key="2">
    <source>
        <dbReference type="EMBL" id="NEB12839.1"/>
    </source>
</evidence>
<name>A0A7K3PUI6_9ACTN</name>
<dbReference type="EMBL" id="JAAGMA010000779">
    <property type="protein sequence ID" value="NEB12839.1"/>
    <property type="molecule type" value="Genomic_DNA"/>
</dbReference>
<evidence type="ECO:0000259" key="1">
    <source>
        <dbReference type="Pfam" id="PF03992"/>
    </source>
</evidence>